<comment type="caution">
    <text evidence="2">The sequence shown here is derived from an EMBL/GenBank/DDBJ whole genome shotgun (WGS) entry which is preliminary data.</text>
</comment>
<accession>A0A9P6X0H4</accession>
<gene>
    <name evidence="2" type="ORF">G6F64_010729</name>
</gene>
<organism evidence="2 3">
    <name type="scientific">Rhizopus oryzae</name>
    <name type="common">Mucormycosis agent</name>
    <name type="synonym">Rhizopus arrhizus var. delemar</name>
    <dbReference type="NCBI Taxonomy" id="64495"/>
    <lineage>
        <taxon>Eukaryota</taxon>
        <taxon>Fungi</taxon>
        <taxon>Fungi incertae sedis</taxon>
        <taxon>Mucoromycota</taxon>
        <taxon>Mucoromycotina</taxon>
        <taxon>Mucoromycetes</taxon>
        <taxon>Mucorales</taxon>
        <taxon>Mucorineae</taxon>
        <taxon>Rhizopodaceae</taxon>
        <taxon>Rhizopus</taxon>
    </lineage>
</organism>
<dbReference type="Proteomes" id="UP000716291">
    <property type="component" value="Unassembled WGS sequence"/>
</dbReference>
<evidence type="ECO:0000256" key="1">
    <source>
        <dbReference type="SAM" id="SignalP"/>
    </source>
</evidence>
<keyword evidence="3" id="KW-1185">Reference proteome</keyword>
<dbReference type="Pfam" id="PF12296">
    <property type="entry name" value="HsbA"/>
    <property type="match status" value="1"/>
</dbReference>
<proteinExistence type="predicted"/>
<dbReference type="AlphaFoldDB" id="A0A9P6X0H4"/>
<name>A0A9P6X0H4_RHIOR</name>
<protein>
    <recommendedName>
        <fullName evidence="4">Hydrophobic surface binding protein</fullName>
    </recommendedName>
</protein>
<feature type="signal peptide" evidence="1">
    <location>
        <begin position="1"/>
        <end position="18"/>
    </location>
</feature>
<dbReference type="GO" id="GO:0005576">
    <property type="term" value="C:extracellular region"/>
    <property type="evidence" value="ECO:0007669"/>
    <property type="project" value="TreeGrafter"/>
</dbReference>
<feature type="chain" id="PRO_5040384555" description="Hydrophobic surface binding protein" evidence="1">
    <location>
        <begin position="19"/>
        <end position="184"/>
    </location>
</feature>
<sequence length="184" mass="18861">MRTTFFALVLALAASANAASFSKRAISSAVQTCVKDLTAAQAQIEAVTTAVNGFTAASGYAGALGVHNKEQALEALVKTAKSDCCAVTTVVSTEEANAVIDVVKTLVPDIESALGAIVSKKDAFNAVVLAANIVKSDIKNLQTQVTALDNCIVAVTPSDFATVANEYVSKVDAAFANAKAAYNI</sequence>
<dbReference type="PANTHER" id="PTHR38123">
    <property type="entry name" value="CELL WALL SERINE-THREONINE-RICH GALACTOMANNOPROTEIN MP1 (AFU_ORTHOLOGUE AFUA_4G03240)"/>
    <property type="match status" value="1"/>
</dbReference>
<dbReference type="Gene3D" id="1.20.1280.140">
    <property type="match status" value="1"/>
</dbReference>
<evidence type="ECO:0000313" key="3">
    <source>
        <dbReference type="Proteomes" id="UP000716291"/>
    </source>
</evidence>
<evidence type="ECO:0000313" key="2">
    <source>
        <dbReference type="EMBL" id="KAG1302672.1"/>
    </source>
</evidence>
<reference evidence="2" key="1">
    <citation type="journal article" date="2020" name="Microb. Genom.">
        <title>Genetic diversity of clinical and environmental Mucorales isolates obtained from an investigation of mucormycosis cases among solid organ transplant recipients.</title>
        <authorList>
            <person name="Nguyen M.H."/>
            <person name="Kaul D."/>
            <person name="Muto C."/>
            <person name="Cheng S.J."/>
            <person name="Richter R.A."/>
            <person name="Bruno V.M."/>
            <person name="Liu G."/>
            <person name="Beyhan S."/>
            <person name="Sundermann A.J."/>
            <person name="Mounaud S."/>
            <person name="Pasculle A.W."/>
            <person name="Nierman W.C."/>
            <person name="Driscoll E."/>
            <person name="Cumbie R."/>
            <person name="Clancy C.J."/>
            <person name="Dupont C.L."/>
        </authorList>
    </citation>
    <scope>NUCLEOTIDE SEQUENCE</scope>
    <source>
        <strain evidence="2">GL11</strain>
    </source>
</reference>
<dbReference type="EMBL" id="JAANQT010002322">
    <property type="protein sequence ID" value="KAG1302672.1"/>
    <property type="molecule type" value="Genomic_DNA"/>
</dbReference>
<dbReference type="InterPro" id="IPR021054">
    <property type="entry name" value="Cell_wall_mannoprotein_1"/>
</dbReference>
<evidence type="ECO:0008006" key="4">
    <source>
        <dbReference type="Google" id="ProtNLM"/>
    </source>
</evidence>
<dbReference type="PANTHER" id="PTHR38123:SF1">
    <property type="entry name" value="HYDROPHOBIC SURFACE BINDING PROTEIN"/>
    <property type="match status" value="1"/>
</dbReference>
<keyword evidence="1" id="KW-0732">Signal</keyword>